<comment type="caution">
    <text evidence="1">The sequence shown here is derived from an EMBL/GenBank/DDBJ whole genome shotgun (WGS) entry which is preliminary data.</text>
</comment>
<proteinExistence type="predicted"/>
<name>A0ABT2N1X5_9CYAN</name>
<evidence type="ECO:0000313" key="2">
    <source>
        <dbReference type="Proteomes" id="UP001525961"/>
    </source>
</evidence>
<dbReference type="RefSeq" id="WP_261234291.1">
    <property type="nucleotide sequence ID" value="NZ_JAMXFA010000002.1"/>
</dbReference>
<dbReference type="Proteomes" id="UP001525961">
    <property type="component" value="Unassembled WGS sequence"/>
</dbReference>
<sequence length="77" mass="8717">MRSPLNVVARQSSETCPPFITILLQNIDKINRSWVRLKNIESNNAALFPGAIALQPHRKPVEGWSIRCRHPTGMARL</sequence>
<accession>A0ABT2N1X5</accession>
<reference evidence="1 2" key="1">
    <citation type="journal article" date="2022" name="Front. Microbiol.">
        <title>High genomic differentiation and limited gene flow indicate recent cryptic speciation within the genus Laspinema (cyanobacteria).</title>
        <authorList>
            <person name="Stanojkovic A."/>
            <person name="Skoupy S."/>
            <person name="Skaloud P."/>
            <person name="Dvorak P."/>
        </authorList>
    </citation>
    <scope>NUCLEOTIDE SEQUENCE [LARGE SCALE GENOMIC DNA]</scope>
    <source>
        <strain evidence="1 2">D3b</strain>
    </source>
</reference>
<gene>
    <name evidence="1" type="ORF">NG792_01800</name>
</gene>
<organism evidence="1 2">
    <name type="scientific">Laspinema olomoucense D3b</name>
    <dbReference type="NCBI Taxonomy" id="2953688"/>
    <lineage>
        <taxon>Bacteria</taxon>
        <taxon>Bacillati</taxon>
        <taxon>Cyanobacteriota</taxon>
        <taxon>Cyanophyceae</taxon>
        <taxon>Oscillatoriophycideae</taxon>
        <taxon>Oscillatoriales</taxon>
        <taxon>Laspinemataceae</taxon>
        <taxon>Laspinema</taxon>
        <taxon>Laspinema olomoucense</taxon>
    </lineage>
</organism>
<dbReference type="EMBL" id="JAMXFA010000002">
    <property type="protein sequence ID" value="MCT7976456.1"/>
    <property type="molecule type" value="Genomic_DNA"/>
</dbReference>
<protein>
    <submittedName>
        <fullName evidence="1">Uncharacterized protein</fullName>
    </submittedName>
</protein>
<evidence type="ECO:0000313" key="1">
    <source>
        <dbReference type="EMBL" id="MCT7976456.1"/>
    </source>
</evidence>
<keyword evidence="2" id="KW-1185">Reference proteome</keyword>